<feature type="region of interest" description="Disordered" evidence="1">
    <location>
        <begin position="25"/>
        <end position="109"/>
    </location>
</feature>
<keyword evidence="3" id="KW-1185">Reference proteome</keyword>
<organism evidence="2 3">
    <name type="scientific">Exidia glandulosa HHB12029</name>
    <dbReference type="NCBI Taxonomy" id="1314781"/>
    <lineage>
        <taxon>Eukaryota</taxon>
        <taxon>Fungi</taxon>
        <taxon>Dikarya</taxon>
        <taxon>Basidiomycota</taxon>
        <taxon>Agaricomycotina</taxon>
        <taxon>Agaricomycetes</taxon>
        <taxon>Auriculariales</taxon>
        <taxon>Exidiaceae</taxon>
        <taxon>Exidia</taxon>
    </lineage>
</organism>
<feature type="compositionally biased region" description="Basic and acidic residues" evidence="1">
    <location>
        <begin position="62"/>
        <end position="72"/>
    </location>
</feature>
<proteinExistence type="predicted"/>
<evidence type="ECO:0000313" key="3">
    <source>
        <dbReference type="Proteomes" id="UP000077266"/>
    </source>
</evidence>
<sequence length="109" mass="11686">MIAAHRASPSSPRSGPVYFVQQYRRSKVSNSRTSVHSALRPSRPRCTRESAGHGQLARSTTARRDGADDQVRVSRNGAQTKDVFAAVGHRPGPGLQSTTSERDGPTTGS</sequence>
<dbReference type="EMBL" id="KV426722">
    <property type="protein sequence ID" value="KZV78922.1"/>
    <property type="molecule type" value="Genomic_DNA"/>
</dbReference>
<feature type="compositionally biased region" description="Basic and acidic residues" evidence="1">
    <location>
        <begin position="100"/>
        <end position="109"/>
    </location>
</feature>
<accession>A0A166N9Z5</accession>
<dbReference type="Proteomes" id="UP000077266">
    <property type="component" value="Unassembled WGS sequence"/>
</dbReference>
<protein>
    <submittedName>
        <fullName evidence="2">Uncharacterized protein</fullName>
    </submittedName>
</protein>
<name>A0A166N9Z5_EXIGL</name>
<dbReference type="AlphaFoldDB" id="A0A166N9Z5"/>
<gene>
    <name evidence="2" type="ORF">EXIGLDRAFT_736209</name>
</gene>
<reference evidence="2 3" key="1">
    <citation type="journal article" date="2016" name="Mol. Biol. Evol.">
        <title>Comparative Genomics of Early-Diverging Mushroom-Forming Fungi Provides Insights into the Origins of Lignocellulose Decay Capabilities.</title>
        <authorList>
            <person name="Nagy L.G."/>
            <person name="Riley R."/>
            <person name="Tritt A."/>
            <person name="Adam C."/>
            <person name="Daum C."/>
            <person name="Floudas D."/>
            <person name="Sun H."/>
            <person name="Yadav J.S."/>
            <person name="Pangilinan J."/>
            <person name="Larsson K.H."/>
            <person name="Matsuura K."/>
            <person name="Barry K."/>
            <person name="Labutti K."/>
            <person name="Kuo R."/>
            <person name="Ohm R.A."/>
            <person name="Bhattacharya S.S."/>
            <person name="Shirouzu T."/>
            <person name="Yoshinaga Y."/>
            <person name="Martin F.M."/>
            <person name="Grigoriev I.V."/>
            <person name="Hibbett D.S."/>
        </authorList>
    </citation>
    <scope>NUCLEOTIDE SEQUENCE [LARGE SCALE GENOMIC DNA]</scope>
    <source>
        <strain evidence="2 3">HHB12029</strain>
    </source>
</reference>
<dbReference type="InParanoid" id="A0A166N9Z5"/>
<evidence type="ECO:0000256" key="1">
    <source>
        <dbReference type="SAM" id="MobiDB-lite"/>
    </source>
</evidence>
<evidence type="ECO:0000313" key="2">
    <source>
        <dbReference type="EMBL" id="KZV78922.1"/>
    </source>
</evidence>